<comment type="caution">
    <text evidence="3">The sequence shown here is derived from an EMBL/GenBank/DDBJ whole genome shotgun (WGS) entry which is preliminary data.</text>
</comment>
<dbReference type="Pfam" id="PF00266">
    <property type="entry name" value="Aminotran_5"/>
    <property type="match status" value="1"/>
</dbReference>
<dbReference type="SUPFAM" id="SSF53383">
    <property type="entry name" value="PLP-dependent transferases"/>
    <property type="match status" value="1"/>
</dbReference>
<sequence length="432" mass="48308">MDFTRRLVMKGAAVAAASFTTETACTAAPVPASAGERTVQDIASDEAFWRPIVAQYDVTPDVVNFENGYWGLMAKPVLEAFVRNTEKVNRHNSWYARRDYYSDIQPIHARIADFLGAGQDEIVFTRNATESLQGLVGGYNRLKPGDAVMYSDLDYDSIQTAMDTKAEGEGASVVRIAIPEPVTFDGLIDTYRQALEANPNVRLLLLTHISHRTGLMIPVREIVKMARGFNVDCIVDAAHSWGQIDFRVEDLGADFIGFNLHKWIGAPIGAGLMYIRRDRLTDISPDISERPEGVGMIYHRIHTGTTNFATFLTLKDALDFHELVGPARKAARVAYLRDLWAEEMRDDDRIEILTPPDRRLHAAITSFRFRDVTSVEDNKAIVKALVDKHRIFTVHRDGVANGACVRVTPTLYNTPDQAFQLVRALHSLLAEF</sequence>
<evidence type="ECO:0000313" key="4">
    <source>
        <dbReference type="Proteomes" id="UP000259173"/>
    </source>
</evidence>
<keyword evidence="3" id="KW-0808">Transferase</keyword>
<dbReference type="PANTHER" id="PTHR43092">
    <property type="entry name" value="L-CYSTEINE DESULFHYDRASE"/>
    <property type="match status" value="1"/>
</dbReference>
<dbReference type="Gene3D" id="3.40.640.10">
    <property type="entry name" value="Type I PLP-dependent aspartate aminotransferase-like (Major domain)"/>
    <property type="match status" value="1"/>
</dbReference>
<dbReference type="PROSITE" id="PS51318">
    <property type="entry name" value="TAT"/>
    <property type="match status" value="1"/>
</dbReference>
<dbReference type="InterPro" id="IPR015424">
    <property type="entry name" value="PyrdxlP-dep_Trfase"/>
</dbReference>
<keyword evidence="3" id="KW-0032">Aminotransferase</keyword>
<protein>
    <submittedName>
        <fullName evidence="3">Aminotransferase</fullName>
    </submittedName>
</protein>
<accession>A0A3B9KZY5</accession>
<gene>
    <name evidence="3" type="ORF">DCG65_06375</name>
</gene>
<evidence type="ECO:0000313" key="3">
    <source>
        <dbReference type="EMBL" id="HAE94166.1"/>
    </source>
</evidence>
<dbReference type="Proteomes" id="UP000259173">
    <property type="component" value="Unassembled WGS sequence"/>
</dbReference>
<dbReference type="InterPro" id="IPR015421">
    <property type="entry name" value="PyrdxlP-dep_Trfase_major"/>
</dbReference>
<organism evidence="3 4">
    <name type="scientific">Hyphomonas atlantica</name>
    <dbReference type="NCBI Taxonomy" id="1280948"/>
    <lineage>
        <taxon>Bacteria</taxon>
        <taxon>Pseudomonadati</taxon>
        <taxon>Pseudomonadota</taxon>
        <taxon>Alphaproteobacteria</taxon>
        <taxon>Hyphomonadales</taxon>
        <taxon>Hyphomonadaceae</taxon>
        <taxon>Hyphomonas</taxon>
    </lineage>
</organism>
<name>A0A3B9KZY5_9PROT</name>
<dbReference type="RefSeq" id="WP_348763340.1">
    <property type="nucleotide sequence ID" value="NZ_CAXEMP010000189.1"/>
</dbReference>
<dbReference type="PANTHER" id="PTHR43092:SF6">
    <property type="entry name" value="BLR1280 PROTEIN"/>
    <property type="match status" value="1"/>
</dbReference>
<dbReference type="Gene3D" id="3.90.1150.10">
    <property type="entry name" value="Aspartate Aminotransferase, domain 1"/>
    <property type="match status" value="1"/>
</dbReference>
<evidence type="ECO:0000256" key="1">
    <source>
        <dbReference type="ARBA" id="ARBA00022898"/>
    </source>
</evidence>
<evidence type="ECO:0000259" key="2">
    <source>
        <dbReference type="Pfam" id="PF00266"/>
    </source>
</evidence>
<dbReference type="InterPro" id="IPR015422">
    <property type="entry name" value="PyrdxlP-dep_Trfase_small"/>
</dbReference>
<feature type="domain" description="Aminotransferase class V" evidence="2">
    <location>
        <begin position="87"/>
        <end position="378"/>
    </location>
</feature>
<dbReference type="AlphaFoldDB" id="A0A3B9KZY5"/>
<dbReference type="EMBL" id="DMBR01000195">
    <property type="protein sequence ID" value="HAE94166.1"/>
    <property type="molecule type" value="Genomic_DNA"/>
</dbReference>
<dbReference type="InterPro" id="IPR006311">
    <property type="entry name" value="TAT_signal"/>
</dbReference>
<dbReference type="GO" id="GO:0008483">
    <property type="term" value="F:transaminase activity"/>
    <property type="evidence" value="ECO:0007669"/>
    <property type="project" value="UniProtKB-KW"/>
</dbReference>
<keyword evidence="1" id="KW-0663">Pyridoxal phosphate</keyword>
<dbReference type="InterPro" id="IPR000192">
    <property type="entry name" value="Aminotrans_V_dom"/>
</dbReference>
<reference evidence="3 4" key="1">
    <citation type="journal article" date="2018" name="Nat. Biotechnol.">
        <title>A standardized bacterial taxonomy based on genome phylogeny substantially revises the tree of life.</title>
        <authorList>
            <person name="Parks D.H."/>
            <person name="Chuvochina M."/>
            <person name="Waite D.W."/>
            <person name="Rinke C."/>
            <person name="Skarshewski A."/>
            <person name="Chaumeil P.A."/>
            <person name="Hugenholtz P."/>
        </authorList>
    </citation>
    <scope>NUCLEOTIDE SEQUENCE [LARGE SCALE GENOMIC DNA]</scope>
    <source>
        <strain evidence="3">UBA8557</strain>
    </source>
</reference>
<proteinExistence type="predicted"/>